<dbReference type="Pfam" id="PF13519">
    <property type="entry name" value="VWA_2"/>
    <property type="match status" value="1"/>
</dbReference>
<dbReference type="PANTHER" id="PTHR44943:SF8">
    <property type="entry name" value="TPR REPEAT-CONTAINING PROTEIN MJ0263"/>
    <property type="match status" value="1"/>
</dbReference>
<feature type="region of interest" description="Disordered" evidence="4">
    <location>
        <begin position="439"/>
        <end position="494"/>
    </location>
</feature>
<feature type="compositionally biased region" description="Low complexity" evidence="4">
    <location>
        <begin position="453"/>
        <end position="467"/>
    </location>
</feature>
<dbReference type="InterPro" id="IPR002035">
    <property type="entry name" value="VWF_A"/>
</dbReference>
<evidence type="ECO:0000313" key="8">
    <source>
        <dbReference type="Proteomes" id="UP000000422"/>
    </source>
</evidence>
<dbReference type="InterPro" id="IPR019734">
    <property type="entry name" value="TPR_rpt"/>
</dbReference>
<keyword evidence="5" id="KW-0812">Transmembrane</keyword>
<feature type="transmembrane region" description="Helical" evidence="5">
    <location>
        <begin position="282"/>
        <end position="301"/>
    </location>
</feature>
<keyword evidence="1" id="KW-0677">Repeat</keyword>
<evidence type="ECO:0000256" key="4">
    <source>
        <dbReference type="SAM" id="MobiDB-lite"/>
    </source>
</evidence>
<proteinExistence type="predicted"/>
<feature type="transmembrane region" description="Helical" evidence="5">
    <location>
        <begin position="6"/>
        <end position="24"/>
    </location>
</feature>
<dbReference type="CDD" id="cd00198">
    <property type="entry name" value="vWFA"/>
    <property type="match status" value="1"/>
</dbReference>
<dbReference type="eggNOG" id="COG2304">
    <property type="taxonomic scope" value="Bacteria"/>
</dbReference>
<dbReference type="STRING" id="273121.WS0426"/>
<keyword evidence="2 3" id="KW-0802">TPR repeat</keyword>
<dbReference type="Proteomes" id="UP000000422">
    <property type="component" value="Chromosome"/>
</dbReference>
<dbReference type="SMART" id="SM00327">
    <property type="entry name" value="VWA"/>
    <property type="match status" value="1"/>
</dbReference>
<dbReference type="EMBL" id="BX571658">
    <property type="protein sequence ID" value="CAE09569.1"/>
    <property type="molecule type" value="Genomic_DNA"/>
</dbReference>
<accession>Q7MSH9</accession>
<name>Q7MSH9_WOLSU</name>
<dbReference type="SUPFAM" id="SSF53300">
    <property type="entry name" value="vWA-like"/>
    <property type="match status" value="1"/>
</dbReference>
<dbReference type="PANTHER" id="PTHR44943">
    <property type="entry name" value="CELLULOSE SYNTHASE OPERON PROTEIN C"/>
    <property type="match status" value="1"/>
</dbReference>
<evidence type="ECO:0000259" key="6">
    <source>
        <dbReference type="PROSITE" id="PS50234"/>
    </source>
</evidence>
<dbReference type="InterPro" id="IPR036465">
    <property type="entry name" value="vWFA_dom_sf"/>
</dbReference>
<dbReference type="Pfam" id="PF13432">
    <property type="entry name" value="TPR_16"/>
    <property type="match status" value="1"/>
</dbReference>
<dbReference type="SUPFAM" id="SSF48452">
    <property type="entry name" value="TPR-like"/>
    <property type="match status" value="1"/>
</dbReference>
<dbReference type="eggNOG" id="COG0457">
    <property type="taxonomic scope" value="Bacteria"/>
</dbReference>
<evidence type="ECO:0000256" key="3">
    <source>
        <dbReference type="PROSITE-ProRule" id="PRU00339"/>
    </source>
</evidence>
<dbReference type="PROSITE" id="PS50005">
    <property type="entry name" value="TPR"/>
    <property type="match status" value="1"/>
</dbReference>
<organism evidence="8">
    <name type="scientific">Wolinella succinogenes (strain ATCC 29543 / DSM 1740 / CCUG 13145 / JCM 31913 / LMG 7466 / NCTC 11488 / FDC 602W)</name>
    <name type="common">Vibrio succinogenes</name>
    <dbReference type="NCBI Taxonomy" id="273121"/>
    <lineage>
        <taxon>Bacteria</taxon>
        <taxon>Pseudomonadati</taxon>
        <taxon>Campylobacterota</taxon>
        <taxon>Epsilonproteobacteria</taxon>
        <taxon>Campylobacterales</taxon>
        <taxon>Helicobacteraceae</taxon>
        <taxon>Wolinella</taxon>
    </lineage>
</organism>
<keyword evidence="5" id="KW-1133">Transmembrane helix</keyword>
<dbReference type="InterPro" id="IPR011990">
    <property type="entry name" value="TPR-like_helical_dom_sf"/>
</dbReference>
<evidence type="ECO:0000256" key="1">
    <source>
        <dbReference type="ARBA" id="ARBA00022737"/>
    </source>
</evidence>
<evidence type="ECO:0000256" key="2">
    <source>
        <dbReference type="ARBA" id="ARBA00022803"/>
    </source>
</evidence>
<sequence length="494" mass="56086">MEILNPLFLWLMLPPLLLFFWILLHQKEPLERFFSPKALERLRLRRALFSPKIQRLCLFGSAICMLLALSRPILPLSSSTQESPKERLVILFDASLSMEANDLYPTRWLFAKERLAELLEGMESSHEVALIVFARHSFMLSPFTEELRTLGSLWRRFTPSSLPPPRESNLLLALESAYALLQGSLTPSLVLLVSDGAEGELKEERSFIERHALPLMVYAIGTKEGGEFPFQGALIRTPLNPHLQTLASKGFIEASYDKSDLAHLRSLLSSPSKRISNPRTELFPYLLGAALGLLALGFIPLPMIRFSKILIILLALNLTTPSSALEHPKAKEAERLYLEESFLEAETLYRTILQESPSPEAQYNLANTLYRQNRFQEAITLYARIQTKNPDLLHALEHNQGNAHYHLKEYRLALEAYERALKHRDDPQTRHNLNLTLSHLKEERPLNPPSQKLLPLSITPSQSSSASPLPPPTLIPLLSPTPQENRSMERAIPW</sequence>
<feature type="domain" description="VWFA" evidence="6">
    <location>
        <begin position="87"/>
        <end position="271"/>
    </location>
</feature>
<keyword evidence="8" id="KW-1185">Reference proteome</keyword>
<dbReference type="RefSeq" id="WP_011138369.1">
    <property type="nucleotide sequence ID" value="NC_005090.1"/>
</dbReference>
<dbReference type="Gene3D" id="3.40.50.410">
    <property type="entry name" value="von Willebrand factor, type A domain"/>
    <property type="match status" value="1"/>
</dbReference>
<dbReference type="HOGENOM" id="CLU_032390_1_0_7"/>
<dbReference type="AlphaFoldDB" id="Q7MSH9"/>
<feature type="repeat" description="TPR" evidence="3">
    <location>
        <begin position="359"/>
        <end position="392"/>
    </location>
</feature>
<dbReference type="Gene3D" id="1.25.40.10">
    <property type="entry name" value="Tetratricopeptide repeat domain"/>
    <property type="match status" value="1"/>
</dbReference>
<feature type="transmembrane region" description="Helical" evidence="5">
    <location>
        <begin position="53"/>
        <end position="74"/>
    </location>
</feature>
<dbReference type="KEGG" id="wsu:WS0426"/>
<evidence type="ECO:0000256" key="5">
    <source>
        <dbReference type="SAM" id="Phobius"/>
    </source>
</evidence>
<keyword evidence="5" id="KW-0472">Membrane</keyword>
<reference evidence="7 8" key="1">
    <citation type="journal article" date="2003" name="Proc. Natl. Acad. Sci. U.S.A.">
        <title>Complete genome sequence and analysis of Wolinella succinogenes.</title>
        <authorList>
            <person name="Baar C."/>
            <person name="Eppinger M."/>
            <person name="Raddatz G."/>
            <person name="Simon JM."/>
            <person name="Lanz C."/>
            <person name="Klimmek O."/>
            <person name="Nandakumar R."/>
            <person name="Gross R."/>
            <person name="Rosinus A."/>
            <person name="Keller H."/>
            <person name="Jagtap P."/>
            <person name="Linke B."/>
            <person name="Meyer F."/>
            <person name="Lederer H."/>
            <person name="Schuster S.C."/>
        </authorList>
    </citation>
    <scope>NUCLEOTIDE SEQUENCE [LARGE SCALE GENOMIC DNA]</scope>
    <source>
        <strain evidence="8">ATCC 29543 / DSM 1740 / CCUG 13145 / JCM 31913 / LMG 7466 / NCTC 11488 / FDC 602W</strain>
    </source>
</reference>
<dbReference type="SMART" id="SM00028">
    <property type="entry name" value="TPR"/>
    <property type="match status" value="2"/>
</dbReference>
<gene>
    <name evidence="7" type="ordered locus">WS0426</name>
</gene>
<evidence type="ECO:0000313" key="7">
    <source>
        <dbReference type="EMBL" id="CAE09569.1"/>
    </source>
</evidence>
<dbReference type="InterPro" id="IPR051685">
    <property type="entry name" value="Ycf3/AcsC/BcsC/TPR_MFPF"/>
</dbReference>
<protein>
    <recommendedName>
        <fullName evidence="6">VWFA domain-containing protein</fullName>
    </recommendedName>
</protein>
<dbReference type="PROSITE" id="PS50234">
    <property type="entry name" value="VWFA"/>
    <property type="match status" value="1"/>
</dbReference>